<comment type="caution">
    <text evidence="2">The sequence shown here is derived from an EMBL/GenBank/DDBJ whole genome shotgun (WGS) entry which is preliminary data.</text>
</comment>
<dbReference type="Proteomes" id="UP001162162">
    <property type="component" value="Unassembled WGS sequence"/>
</dbReference>
<reference evidence="2" key="1">
    <citation type="journal article" date="2023" name="Insect Mol. Biol.">
        <title>Genome sequencing provides insights into the evolution of gene families encoding plant cell wall-degrading enzymes in longhorned beetles.</title>
        <authorList>
            <person name="Shin N.R."/>
            <person name="Okamura Y."/>
            <person name="Kirsch R."/>
            <person name="Pauchet Y."/>
        </authorList>
    </citation>
    <scope>NUCLEOTIDE SEQUENCE</scope>
    <source>
        <strain evidence="2">AMC_N1</strain>
    </source>
</reference>
<organism evidence="2 3">
    <name type="scientific">Aromia moschata</name>
    <dbReference type="NCBI Taxonomy" id="1265417"/>
    <lineage>
        <taxon>Eukaryota</taxon>
        <taxon>Metazoa</taxon>
        <taxon>Ecdysozoa</taxon>
        <taxon>Arthropoda</taxon>
        <taxon>Hexapoda</taxon>
        <taxon>Insecta</taxon>
        <taxon>Pterygota</taxon>
        <taxon>Neoptera</taxon>
        <taxon>Endopterygota</taxon>
        <taxon>Coleoptera</taxon>
        <taxon>Polyphaga</taxon>
        <taxon>Cucujiformia</taxon>
        <taxon>Chrysomeloidea</taxon>
        <taxon>Cerambycidae</taxon>
        <taxon>Cerambycinae</taxon>
        <taxon>Callichromatini</taxon>
        <taxon>Aromia</taxon>
    </lineage>
</organism>
<dbReference type="AlphaFoldDB" id="A0AAV8X7M7"/>
<dbReference type="InterPro" id="IPR050863">
    <property type="entry name" value="CenT-Element_Derived"/>
</dbReference>
<sequence>MDESGIMTTTNKPPKVLSISGKKQVGIISSAERGQLTTVICCCNATGSFIPPFMIFARKRMQERLLDGAPPGTQATCTPNGGTNGETFLLWLKMFVEYVRLSETKRVVLLLDNHESHKYYPALVEFASQNHVTFVSFPPHTTHKVQPLDVVVYGPVKKKQHPGRIVGQYDVARLFREAYLKGANPNGVSGFAFRVSGLLTQTYLVTRISLDLMPLMLGDQKMHHYPRKWVSKQILPNYQLQDLFQLLPHKWLL</sequence>
<dbReference type="GO" id="GO:0005634">
    <property type="term" value="C:nucleus"/>
    <property type="evidence" value="ECO:0007669"/>
    <property type="project" value="TreeGrafter"/>
</dbReference>
<dbReference type="PANTHER" id="PTHR19303">
    <property type="entry name" value="TRANSPOSON"/>
    <property type="match status" value="1"/>
</dbReference>
<name>A0AAV8X7M7_9CUCU</name>
<accession>A0AAV8X7M7</accession>
<evidence type="ECO:0000313" key="2">
    <source>
        <dbReference type="EMBL" id="KAJ8934808.1"/>
    </source>
</evidence>
<keyword evidence="3" id="KW-1185">Reference proteome</keyword>
<proteinExistence type="predicted"/>
<evidence type="ECO:0000313" key="3">
    <source>
        <dbReference type="Proteomes" id="UP001162162"/>
    </source>
</evidence>
<evidence type="ECO:0000259" key="1">
    <source>
        <dbReference type="Pfam" id="PF03184"/>
    </source>
</evidence>
<dbReference type="EMBL" id="JAPWTK010000978">
    <property type="protein sequence ID" value="KAJ8934808.1"/>
    <property type="molecule type" value="Genomic_DNA"/>
</dbReference>
<feature type="domain" description="DDE-1" evidence="1">
    <location>
        <begin position="37"/>
        <end position="159"/>
    </location>
</feature>
<dbReference type="GO" id="GO:0003677">
    <property type="term" value="F:DNA binding"/>
    <property type="evidence" value="ECO:0007669"/>
    <property type="project" value="TreeGrafter"/>
</dbReference>
<dbReference type="InterPro" id="IPR004875">
    <property type="entry name" value="DDE_SF_endonuclease_dom"/>
</dbReference>
<gene>
    <name evidence="2" type="ORF">NQ318_010222</name>
</gene>
<protein>
    <recommendedName>
        <fullName evidence="1">DDE-1 domain-containing protein</fullName>
    </recommendedName>
</protein>
<dbReference type="Pfam" id="PF03184">
    <property type="entry name" value="DDE_1"/>
    <property type="match status" value="1"/>
</dbReference>
<dbReference type="PANTHER" id="PTHR19303:SF71">
    <property type="entry name" value="ZINC FINGER PHD-TYPE DOMAIN-CONTAINING PROTEIN"/>
    <property type="match status" value="1"/>
</dbReference>